<evidence type="ECO:0000256" key="2">
    <source>
        <dbReference type="SAM" id="MobiDB-lite"/>
    </source>
</evidence>
<evidence type="ECO:0000259" key="3">
    <source>
        <dbReference type="PROSITE" id="PS50968"/>
    </source>
</evidence>
<reference evidence="4 5" key="1">
    <citation type="submission" date="2014-01" db="EMBL/GenBank/DDBJ databases">
        <title>Genome sequencing of Thermotog hypogea.</title>
        <authorList>
            <person name="Zhang X."/>
            <person name="Alvare G."/>
            <person name="Fristensky B."/>
            <person name="Chen L."/>
            <person name="Suen T."/>
            <person name="Chen Q."/>
            <person name="Ma K."/>
        </authorList>
    </citation>
    <scope>NUCLEOTIDE SEQUENCE [LARGE SCALE GENOMIC DNA]</scope>
    <source>
        <strain evidence="4 5">DSM 11164</strain>
    </source>
</reference>
<dbReference type="Proteomes" id="UP000077469">
    <property type="component" value="Chromosome"/>
</dbReference>
<feature type="domain" description="Lipoyl-binding" evidence="3">
    <location>
        <begin position="71"/>
        <end position="140"/>
    </location>
</feature>
<dbReference type="AlphaFoldDB" id="A0A0X1KR19"/>
<dbReference type="Gene3D" id="2.40.50.100">
    <property type="match status" value="1"/>
</dbReference>
<dbReference type="InterPro" id="IPR050709">
    <property type="entry name" value="Biotin_Carboxyl_Carrier/Decarb"/>
</dbReference>
<protein>
    <submittedName>
        <fullName evidence="4">Propionyl-CoA carboxylase</fullName>
    </submittedName>
</protein>
<proteinExistence type="predicted"/>
<evidence type="ECO:0000313" key="4">
    <source>
        <dbReference type="EMBL" id="AJC73758.1"/>
    </source>
</evidence>
<dbReference type="InterPro" id="IPR000089">
    <property type="entry name" value="Biotin_lipoyl"/>
</dbReference>
<dbReference type="Pfam" id="PF00364">
    <property type="entry name" value="Biotin_lipoyl"/>
    <property type="match status" value="1"/>
</dbReference>
<dbReference type="STRING" id="1123384.AJ81_05610"/>
<evidence type="ECO:0000313" key="5">
    <source>
        <dbReference type="Proteomes" id="UP000077469"/>
    </source>
</evidence>
<dbReference type="PANTHER" id="PTHR45266">
    <property type="entry name" value="OXALOACETATE DECARBOXYLASE ALPHA CHAIN"/>
    <property type="match status" value="1"/>
</dbReference>
<dbReference type="PROSITE" id="PS00188">
    <property type="entry name" value="BIOTIN"/>
    <property type="match status" value="1"/>
</dbReference>
<evidence type="ECO:0000256" key="1">
    <source>
        <dbReference type="ARBA" id="ARBA00023267"/>
    </source>
</evidence>
<dbReference type="FunFam" id="2.40.50.100:FF:000003">
    <property type="entry name" value="Acetyl-CoA carboxylase biotin carboxyl carrier protein"/>
    <property type="match status" value="1"/>
</dbReference>
<dbReference type="EMBL" id="CP007141">
    <property type="protein sequence ID" value="AJC73758.1"/>
    <property type="molecule type" value="Genomic_DNA"/>
</dbReference>
<dbReference type="CDD" id="cd06850">
    <property type="entry name" value="biotinyl_domain"/>
    <property type="match status" value="1"/>
</dbReference>
<dbReference type="PATRIC" id="fig|1123384.7.peg.1111"/>
<dbReference type="KEGG" id="phy:AJ81_05610"/>
<dbReference type="InterPro" id="IPR001882">
    <property type="entry name" value="Biotin_BS"/>
</dbReference>
<dbReference type="PaxDb" id="1123384-AJ81_05610"/>
<dbReference type="PROSITE" id="PS50968">
    <property type="entry name" value="BIOTINYL_LIPOYL"/>
    <property type="match status" value="1"/>
</dbReference>
<dbReference type="InterPro" id="IPR011053">
    <property type="entry name" value="Single_hybrid_motif"/>
</dbReference>
<gene>
    <name evidence="4" type="ORF">AJ81_05610</name>
</gene>
<sequence length="140" mass="15389">MARKFRVVINNKEYIVEVEEIGGSSIVQSVQPVVEKPQLVEKPQQVQTQNVKAEPKKVEQPKEKPTPKAGGVEVKAPMSGLVVKVHVSEGQQVKRGQKLLVLEAMKMENDIVSEHEGTVVKVLVKEGDNVETGQTLITIS</sequence>
<organism evidence="4 5">
    <name type="scientific">Pseudothermotoga hypogea DSM 11164 = NBRC 106472</name>
    <dbReference type="NCBI Taxonomy" id="1123384"/>
    <lineage>
        <taxon>Bacteria</taxon>
        <taxon>Thermotogati</taxon>
        <taxon>Thermotogota</taxon>
        <taxon>Thermotogae</taxon>
        <taxon>Thermotogales</taxon>
        <taxon>Thermotogaceae</taxon>
        <taxon>Pseudothermotoga</taxon>
    </lineage>
</organism>
<dbReference type="PANTHER" id="PTHR45266:SF3">
    <property type="entry name" value="OXALOACETATE DECARBOXYLASE ALPHA CHAIN"/>
    <property type="match status" value="1"/>
</dbReference>
<name>A0A0X1KR19_9THEM</name>
<feature type="compositionally biased region" description="Basic and acidic residues" evidence="2">
    <location>
        <begin position="53"/>
        <end position="66"/>
    </location>
</feature>
<feature type="region of interest" description="Disordered" evidence="2">
    <location>
        <begin position="44"/>
        <end position="73"/>
    </location>
</feature>
<keyword evidence="5" id="KW-1185">Reference proteome</keyword>
<keyword evidence="1" id="KW-0092">Biotin</keyword>
<dbReference type="OrthoDB" id="9812676at2"/>
<dbReference type="RefSeq" id="WP_031505176.1">
    <property type="nucleotide sequence ID" value="NC_022795.1"/>
</dbReference>
<accession>A0A0X1KR19</accession>
<dbReference type="SUPFAM" id="SSF51230">
    <property type="entry name" value="Single hybrid motif"/>
    <property type="match status" value="1"/>
</dbReference>